<sequence>MKRDRQQLFFIFLLFALFALTNCLLLILGESPRGILLNLISGLAFTPVEVYATVFFLENFLRKREARIEELREDTDYFSIAKEDQLQLIWTIKYCLLENFSTEAHEDVDAAFYNLYIQRAHVLSAEFWETTLLAEHLAPSTKKYNPVFRGKDTAQLSALELSTEIGNYMRTEITDFYAIYLKFIPLDIFKELHSIYKSIEISILFSDNAYLLQTKQDLIEKQKKNKLTFEEYEKLAQLSQALLADIYQHMQNISAMTLEHQTKLQKTRPDR</sequence>
<feature type="transmembrane region" description="Helical" evidence="1">
    <location>
        <begin position="35"/>
        <end position="57"/>
    </location>
</feature>
<keyword evidence="1" id="KW-0472">Membrane</keyword>
<reference evidence="3" key="1">
    <citation type="journal article" date="2019" name="Int. J. Syst. Evol. Microbiol.">
        <title>The Global Catalogue of Microorganisms (GCM) 10K type strain sequencing project: providing services to taxonomists for standard genome sequencing and annotation.</title>
        <authorList>
            <consortium name="The Broad Institute Genomics Platform"/>
            <consortium name="The Broad Institute Genome Sequencing Center for Infectious Disease"/>
            <person name="Wu L."/>
            <person name="Ma J."/>
        </authorList>
    </citation>
    <scope>NUCLEOTIDE SEQUENCE [LARGE SCALE GENOMIC DNA]</scope>
    <source>
        <strain evidence="3">CGMCC 1.15942</strain>
    </source>
</reference>
<comment type="caution">
    <text evidence="2">The sequence shown here is derived from an EMBL/GenBank/DDBJ whole genome shotgun (WGS) entry which is preliminary data.</text>
</comment>
<gene>
    <name evidence="2" type="ORF">GCM10011573_36780</name>
</gene>
<evidence type="ECO:0000313" key="3">
    <source>
        <dbReference type="Proteomes" id="UP000630615"/>
    </source>
</evidence>
<keyword evidence="1" id="KW-1133">Transmembrane helix</keyword>
<evidence type="ECO:0000256" key="1">
    <source>
        <dbReference type="SAM" id="Phobius"/>
    </source>
</evidence>
<accession>A0ABQ1PTY0</accession>
<dbReference type="Proteomes" id="UP000630615">
    <property type="component" value="Unassembled WGS sequence"/>
</dbReference>
<name>A0ABQ1PTY0_9ENTE</name>
<keyword evidence="1" id="KW-0812">Transmembrane</keyword>
<protein>
    <recommendedName>
        <fullName evidence="4">5-bromo-4-chloroindolyl phosphate hydrolysis protein</fullName>
    </recommendedName>
</protein>
<proteinExistence type="predicted"/>
<keyword evidence="3" id="KW-1185">Reference proteome</keyword>
<evidence type="ECO:0000313" key="2">
    <source>
        <dbReference type="EMBL" id="GGD03930.1"/>
    </source>
</evidence>
<organism evidence="2 3">
    <name type="scientific">Enterococcus wangshanyuanii</name>
    <dbReference type="NCBI Taxonomy" id="2005703"/>
    <lineage>
        <taxon>Bacteria</taxon>
        <taxon>Bacillati</taxon>
        <taxon>Bacillota</taxon>
        <taxon>Bacilli</taxon>
        <taxon>Lactobacillales</taxon>
        <taxon>Enterococcaceae</taxon>
        <taxon>Enterococcus</taxon>
    </lineage>
</organism>
<dbReference type="EMBL" id="BMKI01000016">
    <property type="protein sequence ID" value="GGD03930.1"/>
    <property type="molecule type" value="Genomic_DNA"/>
</dbReference>
<evidence type="ECO:0008006" key="4">
    <source>
        <dbReference type="Google" id="ProtNLM"/>
    </source>
</evidence>
<dbReference type="RefSeq" id="WP_157894312.1">
    <property type="nucleotide sequence ID" value="NZ_BMKI01000016.1"/>
</dbReference>
<feature type="transmembrane region" description="Helical" evidence="1">
    <location>
        <begin position="7"/>
        <end position="29"/>
    </location>
</feature>